<feature type="region of interest" description="Disordered" evidence="1">
    <location>
        <begin position="207"/>
        <end position="253"/>
    </location>
</feature>
<gene>
    <name evidence="2" type="ORF">FLONG3_7287</name>
</gene>
<evidence type="ECO:0000256" key="1">
    <source>
        <dbReference type="SAM" id="MobiDB-lite"/>
    </source>
</evidence>
<evidence type="ECO:0000313" key="2">
    <source>
        <dbReference type="EMBL" id="RGP70831.1"/>
    </source>
</evidence>
<dbReference type="OrthoDB" id="3594103at2759"/>
<dbReference type="EMBL" id="PXOG01000167">
    <property type="protein sequence ID" value="RGP70831.1"/>
    <property type="molecule type" value="Genomic_DNA"/>
</dbReference>
<feature type="compositionally biased region" description="Polar residues" evidence="1">
    <location>
        <begin position="232"/>
        <end position="253"/>
    </location>
</feature>
<feature type="compositionally biased region" description="Polar residues" evidence="1">
    <location>
        <begin position="272"/>
        <end position="285"/>
    </location>
</feature>
<accession>A0A395SEK1</accession>
<dbReference type="STRING" id="694270.A0A395SEK1"/>
<organism evidence="2 3">
    <name type="scientific">Fusarium longipes</name>
    <dbReference type="NCBI Taxonomy" id="694270"/>
    <lineage>
        <taxon>Eukaryota</taxon>
        <taxon>Fungi</taxon>
        <taxon>Dikarya</taxon>
        <taxon>Ascomycota</taxon>
        <taxon>Pezizomycotina</taxon>
        <taxon>Sordariomycetes</taxon>
        <taxon>Hypocreomycetidae</taxon>
        <taxon>Hypocreales</taxon>
        <taxon>Nectriaceae</taxon>
        <taxon>Fusarium</taxon>
    </lineage>
</organism>
<dbReference type="AlphaFoldDB" id="A0A395SEK1"/>
<feature type="compositionally biased region" description="Basic and acidic residues" evidence="1">
    <location>
        <begin position="207"/>
        <end position="231"/>
    </location>
</feature>
<protein>
    <submittedName>
        <fullName evidence="2">Uncharacterized protein</fullName>
    </submittedName>
</protein>
<proteinExistence type="predicted"/>
<dbReference type="Proteomes" id="UP000266234">
    <property type="component" value="Unassembled WGS sequence"/>
</dbReference>
<reference evidence="2 3" key="1">
    <citation type="journal article" date="2018" name="PLoS Pathog.">
        <title>Evolution of structural diversity of trichothecenes, a family of toxins produced by plant pathogenic and entomopathogenic fungi.</title>
        <authorList>
            <person name="Proctor R.H."/>
            <person name="McCormick S.P."/>
            <person name="Kim H.S."/>
            <person name="Cardoza R.E."/>
            <person name="Stanley A.M."/>
            <person name="Lindo L."/>
            <person name="Kelly A."/>
            <person name="Brown D.W."/>
            <person name="Lee T."/>
            <person name="Vaughan M.M."/>
            <person name="Alexander N.J."/>
            <person name="Busman M."/>
            <person name="Gutierrez S."/>
        </authorList>
    </citation>
    <scope>NUCLEOTIDE SEQUENCE [LARGE SCALE GENOMIC DNA]</scope>
    <source>
        <strain evidence="2 3">NRRL 20695</strain>
    </source>
</reference>
<comment type="caution">
    <text evidence="2">The sequence shown here is derived from an EMBL/GenBank/DDBJ whole genome shotgun (WGS) entry which is preliminary data.</text>
</comment>
<keyword evidence="3" id="KW-1185">Reference proteome</keyword>
<sequence length="338" mass="36946">MTSDKKTPAGSASSKGDICSIYFQGQGPYLIPRKDLDKCPILASRLAAKTFFSNSLNTLDVKEISYDVGFTLMHYLMTGEYKLLDLDPEVESEEDRKCADLGTAFCVYAAAVMFGLIGLKNAAQGAMADLEKEMDLPMISYALKESGLKLEHYPSLAMHIYSHIQASKGVTSKEEMKSIINELGFPKCVNIDSLQSFLTTKVCPLKKAGDAKPKPSPKREQERPCSKDKKTATATIAQSRLGTSQTKKTESSTWTSYLPNMNIAKAFRRSQESSGDSTEGLSPTKSLEEVMAPVQGLSEESMDAAQKRLSSILSEDVEEGDLGLQEVDLQVPPPVKDL</sequence>
<feature type="region of interest" description="Disordered" evidence="1">
    <location>
        <begin position="268"/>
        <end position="312"/>
    </location>
</feature>
<evidence type="ECO:0000313" key="3">
    <source>
        <dbReference type="Proteomes" id="UP000266234"/>
    </source>
</evidence>
<name>A0A395SEK1_9HYPO</name>